<reference evidence="1" key="1">
    <citation type="submission" date="2020-10" db="EMBL/GenBank/DDBJ databases">
        <authorList>
            <person name="Gilroy R."/>
        </authorList>
    </citation>
    <scope>NUCLEOTIDE SEQUENCE</scope>
    <source>
        <strain evidence="1">CHK154-7741</strain>
    </source>
</reference>
<gene>
    <name evidence="1" type="ORF">IAD26_08615</name>
</gene>
<comment type="caution">
    <text evidence="1">The sequence shown here is derived from an EMBL/GenBank/DDBJ whole genome shotgun (WGS) entry which is preliminary data.</text>
</comment>
<evidence type="ECO:0000313" key="2">
    <source>
        <dbReference type="Proteomes" id="UP000886748"/>
    </source>
</evidence>
<dbReference type="EMBL" id="DVOD01000061">
    <property type="protein sequence ID" value="HIU93177.1"/>
    <property type="molecule type" value="Genomic_DNA"/>
</dbReference>
<name>A0A9D1SSI4_9CLOT</name>
<evidence type="ECO:0000313" key="1">
    <source>
        <dbReference type="EMBL" id="HIU93177.1"/>
    </source>
</evidence>
<dbReference type="AlphaFoldDB" id="A0A9D1SSI4"/>
<organism evidence="1 2">
    <name type="scientific">Candidatus Limenecus avicola</name>
    <dbReference type="NCBI Taxonomy" id="2840847"/>
    <lineage>
        <taxon>Bacteria</taxon>
        <taxon>Bacillati</taxon>
        <taxon>Bacillota</taxon>
        <taxon>Clostridia</taxon>
        <taxon>Eubacteriales</taxon>
        <taxon>Clostridiaceae</taxon>
        <taxon>Clostridiaceae incertae sedis</taxon>
        <taxon>Candidatus Limenecus</taxon>
    </lineage>
</organism>
<sequence>MAQQFPPQQYKTRLALLVFLKGASAPMVLYFEDPKAVFDEILPLIRVQSSVGKLIEKEATGPIKKVAIMSNQIASIALQEEVCQ</sequence>
<reference evidence="1" key="2">
    <citation type="journal article" date="2021" name="PeerJ">
        <title>Extensive microbial diversity within the chicken gut microbiome revealed by metagenomics and culture.</title>
        <authorList>
            <person name="Gilroy R."/>
            <person name="Ravi A."/>
            <person name="Getino M."/>
            <person name="Pursley I."/>
            <person name="Horton D.L."/>
            <person name="Alikhan N.F."/>
            <person name="Baker D."/>
            <person name="Gharbi K."/>
            <person name="Hall N."/>
            <person name="Watson M."/>
            <person name="Adriaenssens E.M."/>
            <person name="Foster-Nyarko E."/>
            <person name="Jarju S."/>
            <person name="Secka A."/>
            <person name="Antonio M."/>
            <person name="Oren A."/>
            <person name="Chaudhuri R.R."/>
            <person name="La Ragione R."/>
            <person name="Hildebrand F."/>
            <person name="Pallen M.J."/>
        </authorList>
    </citation>
    <scope>NUCLEOTIDE SEQUENCE</scope>
    <source>
        <strain evidence="1">CHK154-7741</strain>
    </source>
</reference>
<dbReference type="Proteomes" id="UP000886748">
    <property type="component" value="Unassembled WGS sequence"/>
</dbReference>
<proteinExistence type="predicted"/>
<protein>
    <submittedName>
        <fullName evidence="1">Uncharacterized protein</fullName>
    </submittedName>
</protein>
<accession>A0A9D1SSI4</accession>